<organism evidence="2 3">
    <name type="scientific">Parascaris equorum</name>
    <name type="common">Equine roundworm</name>
    <dbReference type="NCBI Taxonomy" id="6256"/>
    <lineage>
        <taxon>Eukaryota</taxon>
        <taxon>Metazoa</taxon>
        <taxon>Ecdysozoa</taxon>
        <taxon>Nematoda</taxon>
        <taxon>Chromadorea</taxon>
        <taxon>Rhabditida</taxon>
        <taxon>Spirurina</taxon>
        <taxon>Ascaridomorpha</taxon>
        <taxon>Ascaridoidea</taxon>
        <taxon>Ascarididae</taxon>
        <taxon>Parascaris</taxon>
    </lineage>
</organism>
<keyword evidence="1" id="KW-0472">Membrane</keyword>
<evidence type="ECO:0000313" key="3">
    <source>
        <dbReference type="WBParaSite" id="PEQ_0000983201-mRNA-1"/>
    </source>
</evidence>
<evidence type="ECO:0000313" key="2">
    <source>
        <dbReference type="Proteomes" id="UP000887564"/>
    </source>
</evidence>
<protein>
    <submittedName>
        <fullName evidence="3">Uncharacterized protein</fullName>
    </submittedName>
</protein>
<dbReference type="AlphaFoldDB" id="A0A914RU86"/>
<keyword evidence="1" id="KW-0812">Transmembrane</keyword>
<evidence type="ECO:0000256" key="1">
    <source>
        <dbReference type="SAM" id="Phobius"/>
    </source>
</evidence>
<keyword evidence="2" id="KW-1185">Reference proteome</keyword>
<keyword evidence="1" id="KW-1133">Transmembrane helix</keyword>
<accession>A0A914RU86</accession>
<feature type="transmembrane region" description="Helical" evidence="1">
    <location>
        <begin position="68"/>
        <end position="87"/>
    </location>
</feature>
<name>A0A914RU86_PAREQ</name>
<proteinExistence type="predicted"/>
<dbReference type="WBParaSite" id="PEQ_0000983201-mRNA-1">
    <property type="protein sequence ID" value="PEQ_0000983201-mRNA-1"/>
    <property type="gene ID" value="PEQ_0000983201"/>
</dbReference>
<dbReference type="Proteomes" id="UP000887564">
    <property type="component" value="Unplaced"/>
</dbReference>
<feature type="transmembrane region" description="Helical" evidence="1">
    <location>
        <begin position="39"/>
        <end position="61"/>
    </location>
</feature>
<reference evidence="3" key="1">
    <citation type="submission" date="2022-11" db="UniProtKB">
        <authorList>
            <consortium name="WormBaseParasite"/>
        </authorList>
    </citation>
    <scope>IDENTIFICATION</scope>
</reference>
<sequence length="93" mass="10762">MIRDQIVPRAVLFYTGEATDEDDLFDDYDGEDEDEIGSVYSVLLLFFLVNIKDPLWFWFALFHGPIALMLKCVIAFFLIAVCIIVYHHTLSIL</sequence>